<evidence type="ECO:0000313" key="5">
    <source>
        <dbReference type="RefSeq" id="XP_056698368.1"/>
    </source>
</evidence>
<dbReference type="InterPro" id="IPR046533">
    <property type="entry name" value="DUF6598"/>
</dbReference>
<dbReference type="GeneID" id="110795866"/>
<evidence type="ECO:0000313" key="6">
    <source>
        <dbReference type="RefSeq" id="XP_056698373.1"/>
    </source>
</evidence>
<dbReference type="RefSeq" id="XP_056698368.1">
    <property type="nucleotide sequence ID" value="XM_056842390.1"/>
</dbReference>
<sequence>MNSDEFENKILASKKSIGSGRKIHCRCEPVVDVYSVKLNTNSSESCDVYGDINLFDMKGDSNTCMLYRRQANQPQVIPPNHGYLRLQGPRKVPPLDKPFIAMDIREKTTGKSIVEGSTRLIKSIDNDDDVFEQFGKVSISSDGSGASATVDYLALRYAVFAAVRIDLLDSNADEVYDKPEDDDDDEDEEDKDEEEVLEVYGKVTANFSLYSTEEVYRVSLFDCSDESNMMELVVLGTDLSLSRSLLVVPPYSPLVIEVDLTDAANDDALIVNDSVSFEPDNLGYNQKFIKGSNGVDV</sequence>
<dbReference type="RefSeq" id="XP_056698364.1">
    <property type="nucleotide sequence ID" value="XM_056842386.1"/>
</dbReference>
<proteinExistence type="predicted"/>
<evidence type="ECO:0000313" key="4">
    <source>
        <dbReference type="RefSeq" id="XP_056698366.1"/>
    </source>
</evidence>
<dbReference type="RefSeq" id="XP_056698373.1">
    <property type="nucleotide sequence ID" value="XM_056842395.1"/>
</dbReference>
<protein>
    <submittedName>
        <fullName evidence="3 4">Uncharacterized protein isoform X1</fullName>
    </submittedName>
</protein>
<evidence type="ECO:0000313" key="2">
    <source>
        <dbReference type="Proteomes" id="UP000813463"/>
    </source>
</evidence>
<feature type="domain" description="DUF6598" evidence="1">
    <location>
        <begin position="31"/>
        <end position="291"/>
    </location>
</feature>
<name>A0ABM3RRW8_SPIOL</name>
<dbReference type="PANTHER" id="PTHR33065">
    <property type="entry name" value="OS07G0486400 PROTEIN"/>
    <property type="match status" value="1"/>
</dbReference>
<evidence type="ECO:0000313" key="7">
    <source>
        <dbReference type="RefSeq" id="XP_056698378.1"/>
    </source>
</evidence>
<evidence type="ECO:0000313" key="3">
    <source>
        <dbReference type="RefSeq" id="XP_056698364.1"/>
    </source>
</evidence>
<dbReference type="RefSeq" id="XP_056698378.1">
    <property type="nucleotide sequence ID" value="XM_056842400.1"/>
</dbReference>
<dbReference type="PANTHER" id="PTHR33065:SF88">
    <property type="entry name" value="OS11G0104220 PROTEIN"/>
    <property type="match status" value="1"/>
</dbReference>
<accession>A0ABM3RRW8</accession>
<reference evidence="3 4" key="2">
    <citation type="submission" date="2025-05" db="UniProtKB">
        <authorList>
            <consortium name="RefSeq"/>
        </authorList>
    </citation>
    <scope>IDENTIFICATION</scope>
    <source>
        <tissue evidence="3 4">Leaf</tissue>
    </source>
</reference>
<dbReference type="RefSeq" id="XP_056698366.1">
    <property type="nucleotide sequence ID" value="XM_056842388.1"/>
</dbReference>
<keyword evidence="2" id="KW-1185">Reference proteome</keyword>
<dbReference type="Proteomes" id="UP000813463">
    <property type="component" value="Chromosome 1"/>
</dbReference>
<evidence type="ECO:0000259" key="1">
    <source>
        <dbReference type="Pfam" id="PF20241"/>
    </source>
</evidence>
<organism evidence="2 6">
    <name type="scientific">Spinacia oleracea</name>
    <name type="common">Spinach</name>
    <dbReference type="NCBI Taxonomy" id="3562"/>
    <lineage>
        <taxon>Eukaryota</taxon>
        <taxon>Viridiplantae</taxon>
        <taxon>Streptophyta</taxon>
        <taxon>Embryophyta</taxon>
        <taxon>Tracheophyta</taxon>
        <taxon>Spermatophyta</taxon>
        <taxon>Magnoliopsida</taxon>
        <taxon>eudicotyledons</taxon>
        <taxon>Gunneridae</taxon>
        <taxon>Pentapetalae</taxon>
        <taxon>Caryophyllales</taxon>
        <taxon>Chenopodiaceae</taxon>
        <taxon>Chenopodioideae</taxon>
        <taxon>Anserineae</taxon>
        <taxon>Spinacia</taxon>
    </lineage>
</organism>
<reference evidence="2" key="1">
    <citation type="journal article" date="2021" name="Nat. Commun.">
        <title>Genomic analyses provide insights into spinach domestication and the genetic basis of agronomic traits.</title>
        <authorList>
            <person name="Cai X."/>
            <person name="Sun X."/>
            <person name="Xu C."/>
            <person name="Sun H."/>
            <person name="Wang X."/>
            <person name="Ge C."/>
            <person name="Zhang Z."/>
            <person name="Wang Q."/>
            <person name="Fei Z."/>
            <person name="Jiao C."/>
            <person name="Wang Q."/>
        </authorList>
    </citation>
    <scope>NUCLEOTIDE SEQUENCE [LARGE SCALE GENOMIC DNA]</scope>
    <source>
        <strain evidence="2">cv. Varoflay</strain>
    </source>
</reference>
<gene>
    <name evidence="3 4 5 6 7" type="primary">LOC110795866</name>
</gene>
<dbReference type="Pfam" id="PF20241">
    <property type="entry name" value="DUF6598"/>
    <property type="match status" value="1"/>
</dbReference>